<keyword evidence="2" id="KW-1185">Reference proteome</keyword>
<dbReference type="AlphaFoldDB" id="A0A1M4TEL5"/>
<dbReference type="RefSeq" id="WP_175546000.1">
    <property type="nucleotide sequence ID" value="NZ_FQUU01000001.1"/>
</dbReference>
<accession>A0A1M4TEL5</accession>
<proteinExistence type="predicted"/>
<evidence type="ECO:0000313" key="2">
    <source>
        <dbReference type="Proteomes" id="UP000184048"/>
    </source>
</evidence>
<name>A0A1M4TEL5_9BACT</name>
<evidence type="ECO:0000313" key="1">
    <source>
        <dbReference type="EMBL" id="SHE42794.1"/>
    </source>
</evidence>
<organism evidence="1 2">
    <name type="scientific">Flavisolibacter ginsengisoli DSM 18119</name>
    <dbReference type="NCBI Taxonomy" id="1121884"/>
    <lineage>
        <taxon>Bacteria</taxon>
        <taxon>Pseudomonadati</taxon>
        <taxon>Bacteroidota</taxon>
        <taxon>Chitinophagia</taxon>
        <taxon>Chitinophagales</taxon>
        <taxon>Chitinophagaceae</taxon>
        <taxon>Flavisolibacter</taxon>
    </lineage>
</organism>
<dbReference type="Proteomes" id="UP000184048">
    <property type="component" value="Unassembled WGS sequence"/>
</dbReference>
<reference evidence="1 2" key="1">
    <citation type="submission" date="2016-11" db="EMBL/GenBank/DDBJ databases">
        <authorList>
            <person name="Jaros S."/>
            <person name="Januszkiewicz K."/>
            <person name="Wedrychowicz H."/>
        </authorList>
    </citation>
    <scope>NUCLEOTIDE SEQUENCE [LARGE SCALE GENOMIC DNA]</scope>
    <source>
        <strain evidence="1 2">DSM 18119</strain>
    </source>
</reference>
<protein>
    <submittedName>
        <fullName evidence="1">Uncharacterized protein</fullName>
    </submittedName>
</protein>
<gene>
    <name evidence="1" type="ORF">SAMN02745131_00429</name>
</gene>
<sequence length="51" mass="5731">MVKESIVYCFTKSLALPPVTSAGLIYYVDTLYNFRTVALQSQIQTGIHAYD</sequence>
<dbReference type="EMBL" id="FQUU01000001">
    <property type="protein sequence ID" value="SHE42794.1"/>
    <property type="molecule type" value="Genomic_DNA"/>
</dbReference>